<dbReference type="Proteomes" id="UP000193781">
    <property type="component" value="Unassembled WGS sequence"/>
</dbReference>
<protein>
    <submittedName>
        <fullName evidence="1">Uncharacterized protein</fullName>
    </submittedName>
</protein>
<sequence>MLVSVAAIEAVCLGQVAEAAAVVFFFALAEAFEAFGETRLQKAVFELIDRSSKTAHRADGRVLPVDQV</sequence>
<evidence type="ECO:0000313" key="2">
    <source>
        <dbReference type="Proteomes" id="UP000193781"/>
    </source>
</evidence>
<dbReference type="RefSeq" id="WP_085165187.1">
    <property type="nucleotide sequence ID" value="NZ_JACKSS010000021.1"/>
</dbReference>
<dbReference type="AlphaFoldDB" id="A0A1X1YY71"/>
<name>A0A1X1YY71_9MYCO</name>
<organism evidence="1 2">
    <name type="scientific">Mycobacterium nebraskense</name>
    <dbReference type="NCBI Taxonomy" id="244292"/>
    <lineage>
        <taxon>Bacteria</taxon>
        <taxon>Bacillati</taxon>
        <taxon>Actinomycetota</taxon>
        <taxon>Actinomycetes</taxon>
        <taxon>Mycobacteriales</taxon>
        <taxon>Mycobacteriaceae</taxon>
        <taxon>Mycobacterium</taxon>
    </lineage>
</organism>
<gene>
    <name evidence="1" type="ORF">AWC17_14980</name>
</gene>
<evidence type="ECO:0000313" key="1">
    <source>
        <dbReference type="EMBL" id="ORW16049.1"/>
    </source>
</evidence>
<reference evidence="1 2" key="1">
    <citation type="submission" date="2016-01" db="EMBL/GenBank/DDBJ databases">
        <title>The new phylogeny of the genus Mycobacterium.</title>
        <authorList>
            <person name="Tarcisio F."/>
            <person name="Conor M."/>
            <person name="Antonella G."/>
            <person name="Elisabetta G."/>
            <person name="Giulia F.S."/>
            <person name="Sara T."/>
            <person name="Anna F."/>
            <person name="Clotilde B."/>
            <person name="Roberto B."/>
            <person name="Veronica D.S."/>
            <person name="Fabio R."/>
            <person name="Monica P."/>
            <person name="Olivier J."/>
            <person name="Enrico T."/>
            <person name="Nicola S."/>
        </authorList>
    </citation>
    <scope>NUCLEOTIDE SEQUENCE [LARGE SCALE GENOMIC DNA]</scope>
    <source>
        <strain evidence="1 2">DSM 44803</strain>
    </source>
</reference>
<comment type="caution">
    <text evidence="1">The sequence shown here is derived from an EMBL/GenBank/DDBJ whole genome shotgun (WGS) entry which is preliminary data.</text>
</comment>
<proteinExistence type="predicted"/>
<dbReference type="STRING" id="244292.ABW17_08290"/>
<dbReference type="EMBL" id="LQPH01000164">
    <property type="protein sequence ID" value="ORW16049.1"/>
    <property type="molecule type" value="Genomic_DNA"/>
</dbReference>
<accession>A0A1X1YY71</accession>
<keyword evidence="2" id="KW-1185">Reference proteome</keyword>